<comment type="subcellular location">
    <subcellularLocation>
        <location evidence="1">Cytoplasm</location>
        <location evidence="1">Cytosol</location>
    </subcellularLocation>
</comment>
<dbReference type="InterPro" id="IPR037171">
    <property type="entry name" value="NagB/RpiA_transferase-like"/>
</dbReference>
<dbReference type="EMBL" id="OU892278">
    <property type="protein sequence ID" value="CAG9765111.1"/>
    <property type="molecule type" value="Genomic_DNA"/>
</dbReference>
<evidence type="ECO:0000256" key="1">
    <source>
        <dbReference type="ARBA" id="ARBA00004514"/>
    </source>
</evidence>
<keyword evidence="5" id="KW-0648">Protein biosynthesis</keyword>
<evidence type="ECO:0000256" key="4">
    <source>
        <dbReference type="ARBA" id="ARBA00022540"/>
    </source>
</evidence>
<dbReference type="SUPFAM" id="SSF100950">
    <property type="entry name" value="NagB/RpiA/CoA transferase-like"/>
    <property type="match status" value="1"/>
</dbReference>
<evidence type="ECO:0000313" key="10">
    <source>
        <dbReference type="EMBL" id="CAG9765111.1"/>
    </source>
</evidence>
<dbReference type="AlphaFoldDB" id="A0A9N9MLS4"/>
<reference evidence="10" key="1">
    <citation type="submission" date="2022-01" db="EMBL/GenBank/DDBJ databases">
        <authorList>
            <person name="King R."/>
        </authorList>
    </citation>
    <scope>NUCLEOTIDE SEQUENCE</scope>
</reference>
<name>A0A9N9MLS4_9CUCU</name>
<comment type="similarity">
    <text evidence="2 9">Belongs to the eIF-2B alpha/beta/delta subunits family.</text>
</comment>
<evidence type="ECO:0000256" key="2">
    <source>
        <dbReference type="ARBA" id="ARBA00007251"/>
    </source>
</evidence>
<organism evidence="10 11">
    <name type="scientific">Ceutorhynchus assimilis</name>
    <name type="common">cabbage seed weevil</name>
    <dbReference type="NCBI Taxonomy" id="467358"/>
    <lineage>
        <taxon>Eukaryota</taxon>
        <taxon>Metazoa</taxon>
        <taxon>Ecdysozoa</taxon>
        <taxon>Arthropoda</taxon>
        <taxon>Hexapoda</taxon>
        <taxon>Insecta</taxon>
        <taxon>Pterygota</taxon>
        <taxon>Neoptera</taxon>
        <taxon>Endopterygota</taxon>
        <taxon>Coleoptera</taxon>
        <taxon>Polyphaga</taxon>
        <taxon>Cucujiformia</taxon>
        <taxon>Curculionidae</taxon>
        <taxon>Ceutorhynchinae</taxon>
        <taxon>Ceutorhynchus</taxon>
    </lineage>
</organism>
<protein>
    <recommendedName>
        <fullName evidence="6">Translation initiation factor eIF2B subunit beta</fullName>
    </recommendedName>
    <alternativeName>
        <fullName evidence="7">eIF2B GDP-GTP exchange factor subunit beta</fullName>
    </alternativeName>
</protein>
<gene>
    <name evidence="10" type="ORF">CEUTPL_LOCUS5727</name>
</gene>
<comment type="subunit">
    <text evidence="8">Component of the translation initiation factor 2B (eIF2B) complex which is a heterodecamer of two sets of five different subunits: alpha, beta, gamma, delta and epsilon. Subunits alpha, beta and delta comprise a regulatory subcomplex and subunits epsilon and gamma comprise a catalytic subcomplex. Within the complex, the hexameric regulatory complex resides at the center, with the two heterodimeric catalytic subcomplexes bound on opposite sides.</text>
</comment>
<dbReference type="InterPro" id="IPR051855">
    <property type="entry name" value="eIF2B_beta_subunit"/>
</dbReference>
<keyword evidence="3" id="KW-0963">Cytoplasm</keyword>
<evidence type="ECO:0000256" key="6">
    <source>
        <dbReference type="ARBA" id="ARBA00044122"/>
    </source>
</evidence>
<accession>A0A9N9MLS4</accession>
<evidence type="ECO:0000256" key="9">
    <source>
        <dbReference type="RuleBase" id="RU003814"/>
    </source>
</evidence>
<sequence>MTNINFQDLSDVIRLISDIKHKNILSSHDIALKTEAMLEALIAQGKWTSASELMQLIKQRIKCISQSLPMEATAINVMRHILKVIREEFEVASEKKGESQSLQYIVTGASSNVLDYSQSLSSLQAALLDHLSEYKTELETSAENIAAQASEHIHSSETILTFGTSKTVQRFLKAASKKRTFNVIVVEAAPLYLGHSLAANLAKSNIQTTVIPDSAVFAMMSRVNKVIIGTHTVLASGGLRASSGIHALALAAKHYSIPVMVLSHMYKFTPVYLGSNDHEAFNDCASPASLIPYSSGQVLNKAEVTNAVFDFVPPELVTLFITHQGGNSPSYVYRLLSELYHPDDYEI</sequence>
<dbReference type="Proteomes" id="UP001152799">
    <property type="component" value="Chromosome 2"/>
</dbReference>
<dbReference type="Gene3D" id="3.40.50.10470">
    <property type="entry name" value="Translation initiation factor eif-2b, domain 2"/>
    <property type="match status" value="1"/>
</dbReference>
<evidence type="ECO:0000256" key="5">
    <source>
        <dbReference type="ARBA" id="ARBA00022917"/>
    </source>
</evidence>
<dbReference type="InterPro" id="IPR042529">
    <property type="entry name" value="IF_2B-like_C"/>
</dbReference>
<keyword evidence="11" id="KW-1185">Reference proteome</keyword>
<evidence type="ECO:0000256" key="7">
    <source>
        <dbReference type="ARBA" id="ARBA00044228"/>
    </source>
</evidence>
<dbReference type="InterPro" id="IPR000649">
    <property type="entry name" value="IF-2B-related"/>
</dbReference>
<proteinExistence type="inferred from homology"/>
<dbReference type="OrthoDB" id="269919at2759"/>
<dbReference type="GO" id="GO:0003743">
    <property type="term" value="F:translation initiation factor activity"/>
    <property type="evidence" value="ECO:0007669"/>
    <property type="project" value="UniProtKB-KW"/>
</dbReference>
<dbReference type="GO" id="GO:0005851">
    <property type="term" value="C:eukaryotic translation initiation factor 2B complex"/>
    <property type="evidence" value="ECO:0007669"/>
    <property type="project" value="TreeGrafter"/>
</dbReference>
<dbReference type="GO" id="GO:0005085">
    <property type="term" value="F:guanyl-nucleotide exchange factor activity"/>
    <property type="evidence" value="ECO:0007669"/>
    <property type="project" value="TreeGrafter"/>
</dbReference>
<dbReference type="PANTHER" id="PTHR45859">
    <property type="entry name" value="TRANSLATION INITIATION FACTOR EIF-2B SUBUNIT BETA"/>
    <property type="match status" value="1"/>
</dbReference>
<evidence type="ECO:0000256" key="3">
    <source>
        <dbReference type="ARBA" id="ARBA00022490"/>
    </source>
</evidence>
<dbReference type="PANTHER" id="PTHR45859:SF1">
    <property type="entry name" value="TRANSLATION INITIATION FACTOR EIF-2B SUBUNIT BETA"/>
    <property type="match status" value="1"/>
</dbReference>
<dbReference type="GO" id="GO:0005829">
    <property type="term" value="C:cytosol"/>
    <property type="evidence" value="ECO:0007669"/>
    <property type="project" value="UniProtKB-SubCell"/>
</dbReference>
<evidence type="ECO:0000256" key="8">
    <source>
        <dbReference type="ARBA" id="ARBA00046432"/>
    </source>
</evidence>
<evidence type="ECO:0000313" key="11">
    <source>
        <dbReference type="Proteomes" id="UP001152799"/>
    </source>
</evidence>
<keyword evidence="4" id="KW-0396">Initiation factor</keyword>
<dbReference type="Pfam" id="PF01008">
    <property type="entry name" value="IF-2B"/>
    <property type="match status" value="1"/>
</dbReference>